<dbReference type="PROSITE" id="PS50209">
    <property type="entry name" value="CARD"/>
    <property type="match status" value="5"/>
</dbReference>
<feature type="domain" description="CARD" evidence="6">
    <location>
        <begin position="13"/>
        <end position="102"/>
    </location>
</feature>
<dbReference type="PANTHER" id="PTHR46985">
    <property type="entry name" value="NACHT, LRR AND PYD DOMAINS-CONTAINING PROTEIN 1"/>
    <property type="match status" value="1"/>
</dbReference>
<comment type="subcellular location">
    <subcellularLocation>
        <location evidence="1">Cytoplasm</location>
        <location evidence="1">Cytosol</location>
    </subcellularLocation>
</comment>
<keyword evidence="4" id="KW-0391">Immunity</keyword>
<feature type="domain" description="CARD" evidence="6">
    <location>
        <begin position="403"/>
        <end position="492"/>
    </location>
</feature>
<keyword evidence="5" id="KW-0395">Inflammatory response</keyword>
<dbReference type="FunFam" id="1.10.533.10:FF:000013">
    <property type="entry name" value="Apoptosis-associated speck-like protein containing a CARD"/>
    <property type="match status" value="3"/>
</dbReference>
<dbReference type="AlphaFoldDB" id="A0A151MRF6"/>
<reference evidence="7 8" key="1">
    <citation type="journal article" date="2012" name="Genome Biol.">
        <title>Sequencing three crocodilian genomes to illuminate the evolution of archosaurs and amniotes.</title>
        <authorList>
            <person name="St John J.A."/>
            <person name="Braun E.L."/>
            <person name="Isberg S.R."/>
            <person name="Miles L.G."/>
            <person name="Chong A.Y."/>
            <person name="Gongora J."/>
            <person name="Dalzell P."/>
            <person name="Moran C."/>
            <person name="Bed'hom B."/>
            <person name="Abzhanov A."/>
            <person name="Burgess S.C."/>
            <person name="Cooksey A.M."/>
            <person name="Castoe T.A."/>
            <person name="Crawford N.G."/>
            <person name="Densmore L.D."/>
            <person name="Drew J.C."/>
            <person name="Edwards S.V."/>
            <person name="Faircloth B.C."/>
            <person name="Fujita M.K."/>
            <person name="Greenwold M.J."/>
            <person name="Hoffmann F.G."/>
            <person name="Howard J.M."/>
            <person name="Iguchi T."/>
            <person name="Janes D.E."/>
            <person name="Khan S.Y."/>
            <person name="Kohno S."/>
            <person name="de Koning A.J."/>
            <person name="Lance S.L."/>
            <person name="McCarthy F.M."/>
            <person name="McCormack J.E."/>
            <person name="Merchant M.E."/>
            <person name="Peterson D.G."/>
            <person name="Pollock D.D."/>
            <person name="Pourmand N."/>
            <person name="Raney B.J."/>
            <person name="Roessler K.A."/>
            <person name="Sanford J.R."/>
            <person name="Sawyer R.H."/>
            <person name="Schmidt C.J."/>
            <person name="Triplett E.W."/>
            <person name="Tuberville T.D."/>
            <person name="Venegas-Anaya M."/>
            <person name="Howard J.T."/>
            <person name="Jarvis E.D."/>
            <person name="Guillette L.J.Jr."/>
            <person name="Glenn T.C."/>
            <person name="Green R.E."/>
            <person name="Ray D.A."/>
        </authorList>
    </citation>
    <scope>NUCLEOTIDE SEQUENCE [LARGE SCALE GENOMIC DNA]</scope>
    <source>
        <strain evidence="7">KSC_2009_1</strain>
    </source>
</reference>
<evidence type="ECO:0000256" key="3">
    <source>
        <dbReference type="ARBA" id="ARBA00022588"/>
    </source>
</evidence>
<evidence type="ECO:0000313" key="7">
    <source>
        <dbReference type="EMBL" id="KYO27118.1"/>
    </source>
</evidence>
<feature type="domain" description="CARD" evidence="6">
    <location>
        <begin position="130"/>
        <end position="219"/>
    </location>
</feature>
<keyword evidence="2" id="KW-0963">Cytoplasm</keyword>
<dbReference type="CDD" id="cd08330">
    <property type="entry name" value="CARD_ASC_NALP1"/>
    <property type="match status" value="7"/>
</dbReference>
<dbReference type="GO" id="GO:0006954">
    <property type="term" value="P:inflammatory response"/>
    <property type="evidence" value="ECO:0007669"/>
    <property type="project" value="UniProtKB-KW"/>
</dbReference>
<keyword evidence="8" id="KW-1185">Reference proteome</keyword>
<evidence type="ECO:0000256" key="4">
    <source>
        <dbReference type="ARBA" id="ARBA00022859"/>
    </source>
</evidence>
<dbReference type="InterPro" id="IPR033516">
    <property type="entry name" value="CARD8/ASC/NALP1_CARD"/>
</dbReference>
<dbReference type="InterPro" id="IPR051249">
    <property type="entry name" value="NLRP_Inflammasome"/>
</dbReference>
<dbReference type="EMBL" id="AKHW03005355">
    <property type="protein sequence ID" value="KYO27118.1"/>
    <property type="molecule type" value="Genomic_DNA"/>
</dbReference>
<name>A0A151MRF6_ALLMI</name>
<gene>
    <name evidence="7" type="ORF">Y1Q_0021971</name>
</gene>
<organism evidence="7 8">
    <name type="scientific">Alligator mississippiensis</name>
    <name type="common">American alligator</name>
    <dbReference type="NCBI Taxonomy" id="8496"/>
    <lineage>
        <taxon>Eukaryota</taxon>
        <taxon>Metazoa</taxon>
        <taxon>Chordata</taxon>
        <taxon>Craniata</taxon>
        <taxon>Vertebrata</taxon>
        <taxon>Euteleostomi</taxon>
        <taxon>Archelosauria</taxon>
        <taxon>Archosauria</taxon>
        <taxon>Crocodylia</taxon>
        <taxon>Alligatoridae</taxon>
        <taxon>Alligatorinae</taxon>
        <taxon>Alligator</taxon>
    </lineage>
</organism>
<accession>A0A151MRF6</accession>
<protein>
    <recommendedName>
        <fullName evidence="6">CARD domain-containing protein</fullName>
    </recommendedName>
</protein>
<keyword evidence="3" id="KW-0399">Innate immunity</keyword>
<evidence type="ECO:0000256" key="1">
    <source>
        <dbReference type="ARBA" id="ARBA00004514"/>
    </source>
</evidence>
<evidence type="ECO:0000259" key="6">
    <source>
        <dbReference type="PROSITE" id="PS50209"/>
    </source>
</evidence>
<dbReference type="InterPro" id="IPR001315">
    <property type="entry name" value="CARD"/>
</dbReference>
<feature type="domain" description="CARD" evidence="6">
    <location>
        <begin position="607"/>
        <end position="696"/>
    </location>
</feature>
<evidence type="ECO:0000256" key="2">
    <source>
        <dbReference type="ARBA" id="ARBA00022490"/>
    </source>
</evidence>
<dbReference type="PANTHER" id="PTHR46985:SF2">
    <property type="entry name" value="APOPTOSIS-ASSOCIATED SPECK-LIKE PROTEIN CONTAINING A CARD"/>
    <property type="match status" value="1"/>
</dbReference>
<sequence>MGRGDLAERLMDTPGAGANFVDYHREQLIKQVSSLICIRNLLYKKALDREQYESILAETSDKGRMRKLFELVSSWDMWRKDQLYQALKATNSCVIEELEGKLGILQVAPSGEEEEEEEKEEDPGTRYKNMLQKGEHFVDRHQEQLIQQVSSVDTVLGQLCECALSTEQYQSIMVAKTTRDRMQKLYELVPSWDTHYKDLFYKVLKETNQDLIEHLEGEHTVEKYRKMLIAKTRKVDRVLGLLSVAVLDIEQYQSIMAEKTDRGRMEKLFDLVPQWKNTRYKDELLWAIKATQFLNCSDITVHPAELFIDWNREELIQRVSSMDTVLDLLYQDGLPTEQYESIMAEKTDQERLCRLYQLVPNWDIWSKVRLYYTLKATNRFFTEELKGSCTIRQWPKVPTSRIKVLSKKHFVDQHKEQLIQQVSSVDKVLGLLSIDVLSPDEYQFIMAEGTDRERMQKLYKMVLRWNTVSKDQLYWALKKTNQNLITKLQGTSKPSELSGSSLSQDTLVAGGKHIVEEYQWKLIASTHAVEKVVALLSADVLNPKQYWSIMASRSDQEKMYKLYELVPLWDTRHKDELFWAVKAAGPFLRRRCDLSELLDLYPWEGNEDQTREFFLDWNREELIQRVSSVDTVMDLLYQDVLDPAQYHSIMAEGTDQERMRRLYALVPRWDTRSKDRLYWALKATNRFLFPDLKESTFSLSWLYSSTASASGKHFIDEYQEQLLHRVSSVDDVLHLLSRQGLDPAQLQSIQAERNNQERLRKLFKLVPTWDTEQQHRLYSIFWDTNPFLMEDLQAFPEGRFEHFIRRHQEELIQRVSLLAGALGLLSMDVLHPEQYQSIMAEGSDQDRMRKLYELVPTWGTMGKDQLYWALKQTNQDLITELLAVLSGSFLSGSLSLQEFWASTSQMRFNNSADEVSKAFICFQPAFVADIISWS</sequence>
<comment type="caution">
    <text evidence="7">The sequence shown here is derived from an EMBL/GenBank/DDBJ whole genome shotgun (WGS) entry which is preliminary data.</text>
</comment>
<evidence type="ECO:0000256" key="5">
    <source>
        <dbReference type="ARBA" id="ARBA00023198"/>
    </source>
</evidence>
<dbReference type="GO" id="GO:0005829">
    <property type="term" value="C:cytosol"/>
    <property type="evidence" value="ECO:0007669"/>
    <property type="project" value="UniProtKB-SubCell"/>
</dbReference>
<dbReference type="Proteomes" id="UP000050525">
    <property type="component" value="Unassembled WGS sequence"/>
</dbReference>
<dbReference type="InterPro" id="IPR011029">
    <property type="entry name" value="DEATH-like_dom_sf"/>
</dbReference>
<proteinExistence type="predicted"/>
<dbReference type="GO" id="GO:0045087">
    <property type="term" value="P:innate immune response"/>
    <property type="evidence" value="ECO:0007669"/>
    <property type="project" value="UniProtKB-KW"/>
</dbReference>
<dbReference type="SUPFAM" id="SSF47986">
    <property type="entry name" value="DEATH domain"/>
    <property type="match status" value="9"/>
</dbReference>
<dbReference type="Pfam" id="PF00619">
    <property type="entry name" value="CARD"/>
    <property type="match status" value="6"/>
</dbReference>
<feature type="domain" description="CARD" evidence="6">
    <location>
        <begin position="796"/>
        <end position="885"/>
    </location>
</feature>
<evidence type="ECO:0000313" key="8">
    <source>
        <dbReference type="Proteomes" id="UP000050525"/>
    </source>
</evidence>
<dbReference type="GO" id="GO:0042981">
    <property type="term" value="P:regulation of apoptotic process"/>
    <property type="evidence" value="ECO:0007669"/>
    <property type="project" value="InterPro"/>
</dbReference>
<dbReference type="Gene3D" id="1.10.533.10">
    <property type="entry name" value="Death Domain, Fas"/>
    <property type="match status" value="9"/>
</dbReference>